<dbReference type="Pfam" id="PF03816">
    <property type="entry name" value="LytR_cpsA_psr"/>
    <property type="match status" value="1"/>
</dbReference>
<dbReference type="Gene3D" id="3.40.630.190">
    <property type="entry name" value="LCP protein"/>
    <property type="match status" value="1"/>
</dbReference>
<evidence type="ECO:0000313" key="6">
    <source>
        <dbReference type="Proteomes" id="UP000638848"/>
    </source>
</evidence>
<feature type="domain" description="Cell envelope-related transcriptional attenuator" evidence="3">
    <location>
        <begin position="101"/>
        <end position="257"/>
    </location>
</feature>
<evidence type="ECO:0000256" key="1">
    <source>
        <dbReference type="ARBA" id="ARBA00006068"/>
    </source>
</evidence>
<dbReference type="Pfam" id="PF13399">
    <property type="entry name" value="LytR_C"/>
    <property type="match status" value="1"/>
</dbReference>
<proteinExistence type="inferred from homology"/>
<dbReference type="InterPro" id="IPR027381">
    <property type="entry name" value="LytR/CpsA/Psr_C"/>
</dbReference>
<feature type="compositionally biased region" description="Low complexity" evidence="2">
    <location>
        <begin position="377"/>
        <end position="398"/>
    </location>
</feature>
<comment type="caution">
    <text evidence="5">The sequence shown here is derived from an EMBL/GenBank/DDBJ whole genome shotgun (WGS) entry which is preliminary data.</text>
</comment>
<name>A0A917GWZ6_9MICC</name>
<gene>
    <name evidence="5" type="ORF">GCM10011374_22400</name>
</gene>
<organism evidence="5 6">
    <name type="scientific">Kocuria dechangensis</name>
    <dbReference type="NCBI Taxonomy" id="1176249"/>
    <lineage>
        <taxon>Bacteria</taxon>
        <taxon>Bacillati</taxon>
        <taxon>Actinomycetota</taxon>
        <taxon>Actinomycetes</taxon>
        <taxon>Micrococcales</taxon>
        <taxon>Micrococcaceae</taxon>
        <taxon>Kocuria</taxon>
    </lineage>
</organism>
<sequence length="524" mass="54234">MHVPATPTDAPWSTRGRPRWTRRRAAVLALVLALAAVLAVGTTAAWRLQSNLDTSPLDLGDGAGAVEDGPLDILVMGTDTREGEGNDQYGDDEDSSGAGLTDVMMLVHVAEDRGAVTVVSFPRDLVADVPRCTDPATDRRHPAERDAMLNSAVENGGPGCTVATINRMTGLQIDHFMLADFNAVKELSSAVGGVEVCVNEAVDDPKSGLVLPAGTSSVEGEQALAFLRSRAAFGDGGDESRIRSQQSFLASLARKITAEGTLGDLPALYGIAEVASRNLHVDEDLGSVPTMVGLAGAVRGVDLSGIAFVTAPTEPYEADPNRLQLQEEASEALFAALREDRSLTWPTGEADDGAALDTGGATGGPRSTDTAAEDAAPESSEAQDPAAATDPDTGTEPAGGTVDPAGVPLVVVDASGSEGRDREVAALLRDAGYTLTEAGPESPELPGTQVFFGVGWYDAAAQVAGRLGVPSAQVVPSAEDHGVVVSVGGDFRDGERLDVAAVLPEELHGQTAEQFTCQQAYAEW</sequence>
<evidence type="ECO:0000259" key="4">
    <source>
        <dbReference type="Pfam" id="PF13399"/>
    </source>
</evidence>
<dbReference type="InterPro" id="IPR050922">
    <property type="entry name" value="LytR/CpsA/Psr_CW_biosynth"/>
</dbReference>
<dbReference type="NCBIfam" id="TIGR00350">
    <property type="entry name" value="lytR_cpsA_psr"/>
    <property type="match status" value="1"/>
</dbReference>
<evidence type="ECO:0000313" key="5">
    <source>
        <dbReference type="EMBL" id="GGG59060.1"/>
    </source>
</evidence>
<reference evidence="5" key="2">
    <citation type="submission" date="2020-09" db="EMBL/GenBank/DDBJ databases">
        <authorList>
            <person name="Sun Q."/>
            <person name="Zhou Y."/>
        </authorList>
    </citation>
    <scope>NUCLEOTIDE SEQUENCE</scope>
    <source>
        <strain evidence="5">CGMCC 1.12187</strain>
    </source>
</reference>
<dbReference type="Proteomes" id="UP000638848">
    <property type="component" value="Unassembled WGS sequence"/>
</dbReference>
<feature type="region of interest" description="Disordered" evidence="2">
    <location>
        <begin position="343"/>
        <end position="406"/>
    </location>
</feature>
<protein>
    <submittedName>
        <fullName evidence="5">LytR family transcriptional regulator</fullName>
    </submittedName>
</protein>
<dbReference type="PANTHER" id="PTHR33392">
    <property type="entry name" value="POLYISOPRENYL-TEICHOIC ACID--PEPTIDOGLYCAN TEICHOIC ACID TRANSFERASE TAGU"/>
    <property type="match status" value="1"/>
</dbReference>
<accession>A0A917GWZ6</accession>
<dbReference type="Gene3D" id="3.30.70.2390">
    <property type="match status" value="1"/>
</dbReference>
<evidence type="ECO:0000256" key="2">
    <source>
        <dbReference type="SAM" id="MobiDB-lite"/>
    </source>
</evidence>
<reference evidence="5" key="1">
    <citation type="journal article" date="2014" name="Int. J. Syst. Evol. Microbiol.">
        <title>Complete genome sequence of Corynebacterium casei LMG S-19264T (=DSM 44701T), isolated from a smear-ripened cheese.</title>
        <authorList>
            <consortium name="US DOE Joint Genome Institute (JGI-PGF)"/>
            <person name="Walter F."/>
            <person name="Albersmeier A."/>
            <person name="Kalinowski J."/>
            <person name="Ruckert C."/>
        </authorList>
    </citation>
    <scope>NUCLEOTIDE SEQUENCE</scope>
    <source>
        <strain evidence="5">CGMCC 1.12187</strain>
    </source>
</reference>
<dbReference type="EMBL" id="BMEQ01000011">
    <property type="protein sequence ID" value="GGG59060.1"/>
    <property type="molecule type" value="Genomic_DNA"/>
</dbReference>
<dbReference type="PANTHER" id="PTHR33392:SF6">
    <property type="entry name" value="POLYISOPRENYL-TEICHOIC ACID--PEPTIDOGLYCAN TEICHOIC ACID TRANSFERASE TAGU"/>
    <property type="match status" value="1"/>
</dbReference>
<feature type="domain" description="LytR/CpsA/Psr regulator C-terminal" evidence="4">
    <location>
        <begin position="407"/>
        <end position="491"/>
    </location>
</feature>
<evidence type="ECO:0000259" key="3">
    <source>
        <dbReference type="Pfam" id="PF03816"/>
    </source>
</evidence>
<dbReference type="AlphaFoldDB" id="A0A917GWZ6"/>
<comment type="similarity">
    <text evidence="1">Belongs to the LytR/CpsA/Psr (LCP) family.</text>
</comment>
<keyword evidence="6" id="KW-1185">Reference proteome</keyword>
<dbReference type="InterPro" id="IPR004474">
    <property type="entry name" value="LytR_CpsA_psr"/>
</dbReference>